<comment type="caution">
    <text evidence="2">The sequence shown here is derived from an EMBL/GenBank/DDBJ whole genome shotgun (WGS) entry which is preliminary data.</text>
</comment>
<evidence type="ECO:0008006" key="4">
    <source>
        <dbReference type="Google" id="ProtNLM"/>
    </source>
</evidence>
<dbReference type="Proteomes" id="UP000295633">
    <property type="component" value="Unassembled WGS sequence"/>
</dbReference>
<sequence length="84" mass="8830">MSTPDQTGDEGIRLDPNDAPTEDTTVGDTEAADAEFEGRPLDLPADDPEETYAATDIQPESQGQDPVVVELGEEGEGDLSPADL</sequence>
<evidence type="ECO:0000313" key="3">
    <source>
        <dbReference type="Proteomes" id="UP000295633"/>
    </source>
</evidence>
<accession>A0A4V6PNJ5</accession>
<reference evidence="2 3" key="1">
    <citation type="submission" date="2019-03" db="EMBL/GenBank/DDBJ databases">
        <title>Genome Sequencing and Assembly of Various Microbes Isolated from Partially Reclaimed Soil and Acid Mine Drainage (AMD) Site.</title>
        <authorList>
            <person name="Steinbock B."/>
            <person name="Bechtold R."/>
            <person name="Sevigny J.L."/>
            <person name="Thomas D."/>
            <person name="Cuthill L.R."/>
            <person name="Aveiro Johannsen E.J."/>
            <person name="Thomas K."/>
            <person name="Ghosh A."/>
        </authorList>
    </citation>
    <scope>NUCLEOTIDE SEQUENCE [LARGE SCALE GENOMIC DNA]</scope>
    <source>
        <strain evidence="2 3">F-B2</strain>
    </source>
</reference>
<feature type="region of interest" description="Disordered" evidence="1">
    <location>
        <begin position="1"/>
        <end position="84"/>
    </location>
</feature>
<dbReference type="AlphaFoldDB" id="A0A4V6PNJ5"/>
<name>A0A4V6PNJ5_9MICO</name>
<dbReference type="EMBL" id="SMZX01000001">
    <property type="protein sequence ID" value="TDL46353.1"/>
    <property type="molecule type" value="Genomic_DNA"/>
</dbReference>
<organism evidence="2 3">
    <name type="scientific">Microbacterium oleivorans</name>
    <dbReference type="NCBI Taxonomy" id="273677"/>
    <lineage>
        <taxon>Bacteria</taxon>
        <taxon>Bacillati</taxon>
        <taxon>Actinomycetota</taxon>
        <taxon>Actinomycetes</taxon>
        <taxon>Micrococcales</taxon>
        <taxon>Microbacteriaceae</taxon>
        <taxon>Microbacterium</taxon>
    </lineage>
</organism>
<gene>
    <name evidence="2" type="ORF">E2R54_01750</name>
</gene>
<evidence type="ECO:0000313" key="2">
    <source>
        <dbReference type="EMBL" id="TDL46353.1"/>
    </source>
</evidence>
<protein>
    <recommendedName>
        <fullName evidence="4">Sugar ABC transporter ATPase</fullName>
    </recommendedName>
</protein>
<dbReference type="RefSeq" id="WP_133399322.1">
    <property type="nucleotide sequence ID" value="NZ_SMZX01000001.1"/>
</dbReference>
<dbReference type="STRING" id="273677.BW34_01042"/>
<proteinExistence type="predicted"/>
<evidence type="ECO:0000256" key="1">
    <source>
        <dbReference type="SAM" id="MobiDB-lite"/>
    </source>
</evidence>